<dbReference type="RefSeq" id="WP_306675764.1">
    <property type="nucleotide sequence ID" value="NZ_CP104407.1"/>
</dbReference>
<reference evidence="2" key="1">
    <citation type="submission" date="2022-10" db="EMBL/GenBank/DDBJ databases">
        <title>Streptococcus didelphis as causative of fatal infections in opossums (Didelphis albiventris).</title>
        <authorList>
            <person name="Breyer G.M."/>
            <person name="Da Silva M.E.R.J."/>
            <person name="Siqueira F.M."/>
        </authorList>
    </citation>
    <scope>NUCLEOTIDE SEQUENCE [LARGE SCALE GENOMIC DNA]</scope>
    <source>
        <strain evidence="2">LBVP101/21</strain>
    </source>
</reference>
<evidence type="ECO:0000313" key="1">
    <source>
        <dbReference type="EMBL" id="WMB27799.1"/>
    </source>
</evidence>
<keyword evidence="2" id="KW-1185">Reference proteome</keyword>
<accession>A0ABY9LG27</accession>
<organism evidence="1 2">
    <name type="scientific">Streptococcus didelphis</name>
    <dbReference type="NCBI Taxonomy" id="102886"/>
    <lineage>
        <taxon>Bacteria</taxon>
        <taxon>Bacillati</taxon>
        <taxon>Bacillota</taxon>
        <taxon>Bacilli</taxon>
        <taxon>Lactobacillales</taxon>
        <taxon>Streptococcaceae</taxon>
        <taxon>Streptococcus</taxon>
    </lineage>
</organism>
<name>A0ABY9LG27_9STRE</name>
<gene>
    <name evidence="1" type="ORF">N1496_06960</name>
</gene>
<sequence>MPLIQTGSEKIIEEGFGWEIKGEENHYLIAILPTSLIKGDKLYRLKGHKCRGKVVVYDKKHKKYYCLKS</sequence>
<dbReference type="Proteomes" id="UP001238096">
    <property type="component" value="Chromosome"/>
</dbReference>
<dbReference type="EMBL" id="CP110509">
    <property type="protein sequence ID" value="WMB27799.1"/>
    <property type="molecule type" value="Genomic_DNA"/>
</dbReference>
<protein>
    <submittedName>
        <fullName evidence="1">Uncharacterized protein</fullName>
    </submittedName>
</protein>
<proteinExistence type="predicted"/>
<evidence type="ECO:0000313" key="2">
    <source>
        <dbReference type="Proteomes" id="UP001238096"/>
    </source>
</evidence>